<keyword evidence="7" id="KW-0175">Coiled coil</keyword>
<organism evidence="10 11">
    <name type="scientific">Magallana gigas</name>
    <name type="common">Pacific oyster</name>
    <name type="synonym">Crassostrea gigas</name>
    <dbReference type="NCBI Taxonomy" id="29159"/>
    <lineage>
        <taxon>Eukaryota</taxon>
        <taxon>Metazoa</taxon>
        <taxon>Spiralia</taxon>
        <taxon>Lophotrochozoa</taxon>
        <taxon>Mollusca</taxon>
        <taxon>Bivalvia</taxon>
        <taxon>Autobranchia</taxon>
        <taxon>Pteriomorphia</taxon>
        <taxon>Ostreida</taxon>
        <taxon>Ostreoidea</taxon>
        <taxon>Ostreidae</taxon>
        <taxon>Magallana</taxon>
    </lineage>
</organism>
<dbReference type="InterPro" id="IPR000425">
    <property type="entry name" value="MIP"/>
</dbReference>
<evidence type="ECO:0000256" key="8">
    <source>
        <dbReference type="SAM" id="MobiDB-lite"/>
    </source>
</evidence>
<feature type="region of interest" description="Disordered" evidence="8">
    <location>
        <begin position="51"/>
        <end position="77"/>
    </location>
</feature>
<evidence type="ECO:0000313" key="10">
    <source>
        <dbReference type="EnsemblMetazoa" id="G11139.4:cds"/>
    </source>
</evidence>
<comment type="similarity">
    <text evidence="2">Belongs to the MIP/aquaporin (TC 1.A.8) family.</text>
</comment>
<feature type="coiled-coil region" evidence="7">
    <location>
        <begin position="494"/>
        <end position="521"/>
    </location>
</feature>
<keyword evidence="11" id="KW-1185">Reference proteome</keyword>
<dbReference type="InterPro" id="IPR037383">
    <property type="entry name" value="CCDC87"/>
</dbReference>
<dbReference type="EnsemblMetazoa" id="G11139.4">
    <property type="protein sequence ID" value="G11139.4:cds"/>
    <property type="gene ID" value="G11139"/>
</dbReference>
<dbReference type="PRINTS" id="PR00783">
    <property type="entry name" value="MINTRINSICP"/>
</dbReference>
<dbReference type="PROSITE" id="PS00221">
    <property type="entry name" value="MIP"/>
    <property type="match status" value="1"/>
</dbReference>
<feature type="transmembrane region" description="Helical" evidence="9">
    <location>
        <begin position="1295"/>
        <end position="1313"/>
    </location>
</feature>
<dbReference type="Gene3D" id="1.20.58.1520">
    <property type="match status" value="1"/>
</dbReference>
<keyword evidence="6 9" id="KW-0472">Membrane</keyword>
<comment type="subcellular location">
    <subcellularLocation>
        <location evidence="1">Membrane</location>
        <topology evidence="1">Multi-pass membrane protein</topology>
    </subcellularLocation>
</comment>
<dbReference type="NCBIfam" id="TIGR00861">
    <property type="entry name" value="MIP"/>
    <property type="match status" value="1"/>
</dbReference>
<feature type="transmembrane region" description="Helical" evidence="9">
    <location>
        <begin position="1325"/>
        <end position="1349"/>
    </location>
</feature>
<feature type="transmembrane region" description="Helical" evidence="9">
    <location>
        <begin position="1378"/>
        <end position="1400"/>
    </location>
</feature>
<dbReference type="GO" id="GO:0015267">
    <property type="term" value="F:channel activity"/>
    <property type="evidence" value="ECO:0007669"/>
    <property type="project" value="InterPro"/>
</dbReference>
<evidence type="ECO:0000256" key="3">
    <source>
        <dbReference type="ARBA" id="ARBA00022448"/>
    </source>
</evidence>
<feature type="compositionally biased region" description="Acidic residues" evidence="8">
    <location>
        <begin position="772"/>
        <end position="782"/>
    </location>
</feature>
<keyword evidence="4 9" id="KW-0812">Transmembrane</keyword>
<accession>A0A8W8HVF2</accession>
<keyword evidence="5 9" id="KW-1133">Transmembrane helix</keyword>
<dbReference type="PANTHER" id="PTHR16078">
    <property type="entry name" value="COILED-COIL DOMAIN-CONTAINING PROTEIN 87"/>
    <property type="match status" value="1"/>
</dbReference>
<feature type="region of interest" description="Disordered" evidence="8">
    <location>
        <begin position="861"/>
        <end position="881"/>
    </location>
</feature>
<evidence type="ECO:0000313" key="11">
    <source>
        <dbReference type="Proteomes" id="UP000005408"/>
    </source>
</evidence>
<proteinExistence type="inferred from homology"/>
<feature type="compositionally biased region" description="Basic and acidic residues" evidence="8">
    <location>
        <begin position="811"/>
        <end position="822"/>
    </location>
</feature>
<evidence type="ECO:0000256" key="7">
    <source>
        <dbReference type="SAM" id="Coils"/>
    </source>
</evidence>
<dbReference type="Gene3D" id="1.20.1080.10">
    <property type="entry name" value="Glycerol uptake facilitator protein"/>
    <property type="match status" value="1"/>
</dbReference>
<sequence length="1435" mass="164460">MSYHGKRKGILKKSDDQPNFRFKKLGLSMPTSDTTAVKFAGYHADPIQVQVRLPKRQPIPGKDIMPEPPPEKEKVQKEGEMYPLKWPAYTHSDVEKKIKGVLEPLSLFTTYGDEEDAEGKPKVELERPNTPINEEIRQQPSSLEQLAKFVRRRIKARPDDPYLSIDDQQNLAGILMGEINLIWPEIRRQIDDPFLSPEQNKELNRRIAVHIVTVCEELFNHYTKKAQVLNQRGIFSGPANMSRLKAQLALDANKFFNILTIRRYIVEDIRKQDKEGDTGEDVVYSAKPEKPVRTKSDVPVLSFKGMIQTSRPKSKIKRFRFHTPEQEAKQIVENMPSLDTYKVLGLLTDLPERDLRTPSEASEGKASRISDRELQTSGVSKEDLSRRKVLLKRSRSLPDIQFGETLLEELGIDRSIKKDILAQYEIDILKRQMAQQKLQQKKEKIVVDTSKKPQPGTREYAAEDLQRLVRRPQDTEDPKIKEDLPPLLQAITRSAKHDGLKERLEQRMRELEERERRDIQEQSVKIREPTHPQPATVSARLPGMEVRASDIRVSERVCMSSITIDGYTTVYNELTDEIDPATVKNLDKNLFLSDEIKEVYREIMKTVPTDHLRLDDDEMVQKAAEDVNLSGTMASSTLAKRPSQRVINPALNRGQKAPWGEMDPKQWVRTPHNPPKNFLGEDTFSPTMIGGKYLNKTPNMDKIHDFMHNPRKMAQMKEQTENMPKFVAEKMSRTYASWLQWWRSTITSDDYMKYLSTTESDYMGVVFHFYDSEDEDEEEDEEPTPRFNLPRMGMSPFKPHSRAGGQPSKLAELKKQQRLQQEREKKIEELKQEKTKYEEGMWNVNAVLMGGLGKDPIIAEAQDDDDASSTRKKSADTTKSAKTLQERMAARHSAKLEKACREVAMTSRASKVTTVTGTISKLETDRTEESGDVQLTPQERLEKVWNALEMPDNLKLDMAIKYSTNEYYVKLFEAIERWEKVTELILKREDLLAKLEKFERAASDPNRFFEKGNKGSSVKRLQEAKQRSYLYKRIEYYDQEIKVELNFIKKHFKDEVSYKGRPYEEKIKWDRIEMLYWLQEERKSSAIRYESMMRPFQVGTAQLEPIPNLPQEGVKRQTDDRIEREMAESETDDRKQSCLTRMSDALANKLRIRSQLCREFLAEFLGTFILIVFGDGSVAQFVLSKGELGSAHSIHWSWGVGVMMGLYASGGVSGGHINPAVSLALAVVGRFPWHKVPIYMLAQYCGAFCASFFVYIIYMDALDHFDGGTRMVVGVNGTAGIWATYPQEFVTTPTALGDQIFGTAMLLICVMAITDERNMNPSKGLVPICVGLSVFVIGMTYHLNCGYAINPARDLGPRLFTLAAGWGDTTFTHRDYGYFWIPILGPHLGAIIGCVLYILFVGLHWPPEYEISGDIQLDNKGKEKNKEFTDLREAS</sequence>
<feature type="region of interest" description="Disordered" evidence="8">
    <location>
        <begin position="772"/>
        <end position="822"/>
    </location>
</feature>
<dbReference type="CDD" id="cd00333">
    <property type="entry name" value="MIP"/>
    <property type="match status" value="1"/>
</dbReference>
<dbReference type="InterPro" id="IPR023271">
    <property type="entry name" value="Aquaporin-like"/>
</dbReference>
<dbReference type="GO" id="GO:0016020">
    <property type="term" value="C:membrane"/>
    <property type="evidence" value="ECO:0007669"/>
    <property type="project" value="UniProtKB-SubCell"/>
</dbReference>
<evidence type="ECO:0000256" key="6">
    <source>
        <dbReference type="ARBA" id="ARBA00023136"/>
    </source>
</evidence>
<dbReference type="InterPro" id="IPR022357">
    <property type="entry name" value="MIP_CS"/>
</dbReference>
<dbReference type="Pfam" id="PF00230">
    <property type="entry name" value="MIP"/>
    <property type="match status" value="1"/>
</dbReference>
<evidence type="ECO:0000256" key="4">
    <source>
        <dbReference type="ARBA" id="ARBA00022692"/>
    </source>
</evidence>
<dbReference type="SUPFAM" id="SSF81338">
    <property type="entry name" value="Aquaporin-like"/>
    <property type="match status" value="1"/>
</dbReference>
<keyword evidence="3" id="KW-0813">Transport</keyword>
<dbReference type="FunFam" id="1.20.1080.10:FF:000064">
    <property type="entry name" value="Uncharacterized protein"/>
    <property type="match status" value="1"/>
</dbReference>
<dbReference type="Proteomes" id="UP000005408">
    <property type="component" value="Unassembled WGS sequence"/>
</dbReference>
<dbReference type="PANTHER" id="PTHR16078:SF1">
    <property type="entry name" value="COILED-COIL DOMAIN-CONTAINING PROTEIN 87"/>
    <property type="match status" value="1"/>
</dbReference>
<evidence type="ECO:0000256" key="2">
    <source>
        <dbReference type="ARBA" id="ARBA00006175"/>
    </source>
</evidence>
<name>A0A8W8HVF2_MAGGI</name>
<feature type="transmembrane region" description="Helical" evidence="9">
    <location>
        <begin position="1238"/>
        <end position="1258"/>
    </location>
</feature>
<evidence type="ECO:0008006" key="12">
    <source>
        <dbReference type="Google" id="ProtNLM"/>
    </source>
</evidence>
<protein>
    <recommendedName>
        <fullName evidence="12">Aquaporin-9</fullName>
    </recommendedName>
</protein>
<evidence type="ECO:0000256" key="9">
    <source>
        <dbReference type="SAM" id="Phobius"/>
    </source>
</evidence>
<evidence type="ECO:0000256" key="1">
    <source>
        <dbReference type="ARBA" id="ARBA00004141"/>
    </source>
</evidence>
<feature type="region of interest" description="Disordered" evidence="8">
    <location>
        <begin position="354"/>
        <end position="380"/>
    </location>
</feature>
<reference evidence="10" key="1">
    <citation type="submission" date="2022-08" db="UniProtKB">
        <authorList>
            <consortium name="EnsemblMetazoa"/>
        </authorList>
    </citation>
    <scope>IDENTIFICATION</scope>
    <source>
        <strain evidence="10">05x7-T-G4-1.051#20</strain>
    </source>
</reference>
<evidence type="ECO:0000256" key="5">
    <source>
        <dbReference type="ARBA" id="ARBA00022989"/>
    </source>
</evidence>